<accession>A0A1E7FFH6</accession>
<name>A0A1E7FFH6_9STRA</name>
<dbReference type="InterPro" id="IPR038499">
    <property type="entry name" value="BRO1_sf"/>
</dbReference>
<evidence type="ECO:0000256" key="1">
    <source>
        <dbReference type="ARBA" id="ARBA00008901"/>
    </source>
</evidence>
<comment type="similarity">
    <text evidence="1">Belongs to the BROX family.</text>
</comment>
<evidence type="ECO:0000313" key="3">
    <source>
        <dbReference type="EMBL" id="OEU16932.1"/>
    </source>
</evidence>
<dbReference type="InterPro" id="IPR038898">
    <property type="entry name" value="BROX"/>
</dbReference>
<dbReference type="Pfam" id="PF03097">
    <property type="entry name" value="BRO1"/>
    <property type="match status" value="1"/>
</dbReference>
<organism evidence="3 4">
    <name type="scientific">Fragilariopsis cylindrus CCMP1102</name>
    <dbReference type="NCBI Taxonomy" id="635003"/>
    <lineage>
        <taxon>Eukaryota</taxon>
        <taxon>Sar</taxon>
        <taxon>Stramenopiles</taxon>
        <taxon>Ochrophyta</taxon>
        <taxon>Bacillariophyta</taxon>
        <taxon>Bacillariophyceae</taxon>
        <taxon>Bacillariophycidae</taxon>
        <taxon>Bacillariales</taxon>
        <taxon>Bacillariaceae</taxon>
        <taxon>Fragilariopsis</taxon>
    </lineage>
</organism>
<sequence>MWENPKNDLSHPDSAIRLASAVHRFRVPKMNGGRKISFAESFATTGKHEKTRKLMLKADDQRKKLLDAVLSDKVSHERVVAEAKRYQPYIHQILVSCKFQPEMARLDQRLVFEWKSGVETNEDYFKSEAIMMDVTMCIICEGLGKAGVATESSMAGEFAAASREYAAAAGIFQFLAEDHLPKWIARGSKTNEDDLPVECCTSTAKGLSIMFQANAQQMAIATVLIKPGTPNYSLLAKLCMGVEEQLDEFISHMRKEAFSQMSRIEKDFFTLVNFQITLQKSLCYYFQARSMWDQGDYGLAIAILSESTVYLRTEEISSTKNGMPDVAKIPSLQALTGDLNDLRSHMGNVLREWEKDNSNVFFETVPRSVPTDKKLERGVRLNKVEKYHFADVDPVLLSMPENALERTDSDLARELHEKLNAGED</sequence>
<evidence type="ECO:0000259" key="2">
    <source>
        <dbReference type="SMART" id="SM01041"/>
    </source>
</evidence>
<dbReference type="InParanoid" id="A0A1E7FFH6"/>
<feature type="domain" description="BRO1" evidence="2">
    <location>
        <begin position="24"/>
        <end position="379"/>
    </location>
</feature>
<dbReference type="PANTHER" id="PTHR23032">
    <property type="entry name" value="BRO1 DOMAIN-CONTAINING PROTEIN BROX"/>
    <property type="match status" value="1"/>
</dbReference>
<keyword evidence="4" id="KW-1185">Reference proteome</keyword>
<dbReference type="EMBL" id="KV784358">
    <property type="protein sequence ID" value="OEU16932.1"/>
    <property type="molecule type" value="Genomic_DNA"/>
</dbReference>
<gene>
    <name evidence="3" type="ORF">FRACYDRAFT_208570</name>
</gene>
<reference evidence="3 4" key="1">
    <citation type="submission" date="2016-09" db="EMBL/GenBank/DDBJ databases">
        <title>Extensive genetic diversity and differential bi-allelic expression allows diatom success in the polar Southern Ocean.</title>
        <authorList>
            <consortium name="DOE Joint Genome Institute"/>
            <person name="Mock T."/>
            <person name="Otillar R.P."/>
            <person name="Strauss J."/>
            <person name="Dupont C."/>
            <person name="Frickenhaus S."/>
            <person name="Maumus F."/>
            <person name="Mcmullan M."/>
            <person name="Sanges R."/>
            <person name="Schmutz J."/>
            <person name="Toseland A."/>
            <person name="Valas R."/>
            <person name="Veluchamy A."/>
            <person name="Ward B.J."/>
            <person name="Allen A."/>
            <person name="Barry K."/>
            <person name="Falciatore A."/>
            <person name="Ferrante M."/>
            <person name="Fortunato A.E."/>
            <person name="Gloeckner G."/>
            <person name="Gruber A."/>
            <person name="Hipkin R."/>
            <person name="Janech M."/>
            <person name="Kroth P."/>
            <person name="Leese F."/>
            <person name="Lindquist E."/>
            <person name="Lyon B.R."/>
            <person name="Martin J."/>
            <person name="Mayer C."/>
            <person name="Parker M."/>
            <person name="Quesneville H."/>
            <person name="Raymond J."/>
            <person name="Uhlig C."/>
            <person name="Valentin K.U."/>
            <person name="Worden A.Z."/>
            <person name="Armbrust E.V."/>
            <person name="Bowler C."/>
            <person name="Green B."/>
            <person name="Moulton V."/>
            <person name="Van Oosterhout C."/>
            <person name="Grigoriev I."/>
        </authorList>
    </citation>
    <scope>NUCLEOTIDE SEQUENCE [LARGE SCALE GENOMIC DNA]</scope>
    <source>
        <strain evidence="3 4">CCMP1102</strain>
    </source>
</reference>
<dbReference type="AlphaFoldDB" id="A0A1E7FFH6"/>
<protein>
    <recommendedName>
        <fullName evidence="2">BRO1 domain-containing protein</fullName>
    </recommendedName>
</protein>
<dbReference type="PANTHER" id="PTHR23032:SF13">
    <property type="entry name" value="BRO1 DOMAIN-CONTAINING PROTEIN BROX"/>
    <property type="match status" value="1"/>
</dbReference>
<dbReference type="Proteomes" id="UP000095751">
    <property type="component" value="Unassembled WGS sequence"/>
</dbReference>
<dbReference type="SMART" id="SM01041">
    <property type="entry name" value="BRO1"/>
    <property type="match status" value="1"/>
</dbReference>
<dbReference type="KEGG" id="fcy:FRACYDRAFT_208570"/>
<dbReference type="OrthoDB" id="187620at2759"/>
<proteinExistence type="inferred from homology"/>
<evidence type="ECO:0000313" key="4">
    <source>
        <dbReference type="Proteomes" id="UP000095751"/>
    </source>
</evidence>
<dbReference type="Gene3D" id="1.25.40.280">
    <property type="entry name" value="alix/aip1 like domains"/>
    <property type="match status" value="1"/>
</dbReference>
<dbReference type="InterPro" id="IPR004328">
    <property type="entry name" value="BRO1_dom"/>
</dbReference>